<keyword evidence="1" id="KW-1133">Transmembrane helix</keyword>
<dbReference type="GO" id="GO:0019867">
    <property type="term" value="C:outer membrane"/>
    <property type="evidence" value="ECO:0007669"/>
    <property type="project" value="InterPro"/>
</dbReference>
<protein>
    <recommendedName>
        <fullName evidence="4">Type IV conjugative transfer system protein TraL</fullName>
    </recommendedName>
</protein>
<accession>A0A108E7Z6</accession>
<proteinExistence type="predicted"/>
<dbReference type="EMBL" id="LPLZ01000074">
    <property type="protein sequence ID" value="KWN06369.1"/>
    <property type="molecule type" value="Genomic_DNA"/>
</dbReference>
<keyword evidence="1" id="KW-0472">Membrane</keyword>
<dbReference type="NCBIfam" id="TIGR02762">
    <property type="entry name" value="TraL_TIGR"/>
    <property type="match status" value="1"/>
</dbReference>
<gene>
    <name evidence="2" type="ORF">WT83_27180</name>
</gene>
<dbReference type="Pfam" id="PF07178">
    <property type="entry name" value="TraL"/>
    <property type="match status" value="1"/>
</dbReference>
<dbReference type="AlphaFoldDB" id="A0A108E7Z6"/>
<keyword evidence="1" id="KW-0812">Transmembrane</keyword>
<sequence length="107" mass="12162">MEILMAHLTEEQMKALRVPTRLDDMPKALFWDADAFAIGATMMFLALMTGHFWVGVVLAVFSTKRFQDAKNQSNGAPGYIRHLFYWLLPGTFGLNRVPPSSLRRFQG</sequence>
<evidence type="ECO:0008006" key="4">
    <source>
        <dbReference type="Google" id="ProtNLM"/>
    </source>
</evidence>
<dbReference type="InterPro" id="IPR009838">
    <property type="entry name" value="T4SS_TraL"/>
</dbReference>
<evidence type="ECO:0000313" key="2">
    <source>
        <dbReference type="EMBL" id="KWN06369.1"/>
    </source>
</evidence>
<evidence type="ECO:0000256" key="1">
    <source>
        <dbReference type="SAM" id="Phobius"/>
    </source>
</evidence>
<reference evidence="2 3" key="1">
    <citation type="submission" date="2015-11" db="EMBL/GenBank/DDBJ databases">
        <title>Expanding the genomic diversity of Burkholderia species for the development of highly accurate diagnostics.</title>
        <authorList>
            <person name="Sahl J."/>
            <person name="Keim P."/>
            <person name="Wagner D."/>
        </authorList>
    </citation>
    <scope>NUCLEOTIDE SEQUENCE [LARGE SCALE GENOMIC DNA]</scope>
    <source>
        <strain evidence="2 3">MSMB793WGS</strain>
    </source>
</reference>
<name>A0A108E7Z6_9BURK</name>
<dbReference type="Proteomes" id="UP000068016">
    <property type="component" value="Unassembled WGS sequence"/>
</dbReference>
<feature type="transmembrane region" description="Helical" evidence="1">
    <location>
        <begin position="35"/>
        <end position="61"/>
    </location>
</feature>
<evidence type="ECO:0000313" key="3">
    <source>
        <dbReference type="Proteomes" id="UP000068016"/>
    </source>
</evidence>
<comment type="caution">
    <text evidence="2">The sequence shown here is derived from an EMBL/GenBank/DDBJ whole genome shotgun (WGS) entry which is preliminary data.</text>
</comment>
<organism evidence="2 3">
    <name type="scientific">Burkholderia territorii</name>
    <dbReference type="NCBI Taxonomy" id="1503055"/>
    <lineage>
        <taxon>Bacteria</taxon>
        <taxon>Pseudomonadati</taxon>
        <taxon>Pseudomonadota</taxon>
        <taxon>Betaproteobacteria</taxon>
        <taxon>Burkholderiales</taxon>
        <taxon>Burkholderiaceae</taxon>
        <taxon>Burkholderia</taxon>
        <taxon>Burkholderia cepacia complex</taxon>
    </lineage>
</organism>